<dbReference type="Pfam" id="PF00483">
    <property type="entry name" value="NTP_transferase"/>
    <property type="match status" value="1"/>
</dbReference>
<evidence type="ECO:0000259" key="2">
    <source>
        <dbReference type="Pfam" id="PF22640"/>
    </source>
</evidence>
<proteinExistence type="predicted"/>
<evidence type="ECO:0000259" key="1">
    <source>
        <dbReference type="Pfam" id="PF00483"/>
    </source>
</evidence>
<evidence type="ECO:0000313" key="4">
    <source>
        <dbReference type="Proteomes" id="UP000001349"/>
    </source>
</evidence>
<dbReference type="SUPFAM" id="SSF53448">
    <property type="entry name" value="Nucleotide-diphospho-sugar transferases"/>
    <property type="match status" value="1"/>
</dbReference>
<dbReference type="InterPro" id="IPR029044">
    <property type="entry name" value="Nucleotide-diphossugar_trans"/>
</dbReference>
<feature type="domain" description="Nucleotidyl transferase" evidence="1">
    <location>
        <begin position="6"/>
        <end position="286"/>
    </location>
</feature>
<dbReference type="eggNOG" id="COG0836">
    <property type="taxonomic scope" value="Bacteria"/>
</dbReference>
<gene>
    <name evidence="3" type="ordered locus">Ccel_3452</name>
</gene>
<organism evidence="3 4">
    <name type="scientific">Ruminiclostridium cellulolyticum (strain ATCC 35319 / DSM 5812 / JCM 6584 / H10)</name>
    <name type="common">Clostridium cellulolyticum</name>
    <dbReference type="NCBI Taxonomy" id="394503"/>
    <lineage>
        <taxon>Bacteria</taxon>
        <taxon>Bacillati</taxon>
        <taxon>Bacillota</taxon>
        <taxon>Clostridia</taxon>
        <taxon>Eubacteriales</taxon>
        <taxon>Oscillospiraceae</taxon>
        <taxon>Ruminiclostridium</taxon>
    </lineage>
</organism>
<dbReference type="HOGENOM" id="CLU_035527_0_1_9"/>
<protein>
    <submittedName>
        <fullName evidence="3">Nucleotidyl transferase</fullName>
    </submittedName>
</protein>
<dbReference type="InterPro" id="IPR049577">
    <property type="entry name" value="GMPP_N"/>
</dbReference>
<dbReference type="STRING" id="394503.Ccel_3452"/>
<dbReference type="CDD" id="cd02509">
    <property type="entry name" value="GDP-M1P_Guanylyltransferase"/>
    <property type="match status" value="1"/>
</dbReference>
<dbReference type="GO" id="GO:0004475">
    <property type="term" value="F:mannose-1-phosphate guanylyltransferase (GTP) activity"/>
    <property type="evidence" value="ECO:0007669"/>
    <property type="project" value="InterPro"/>
</dbReference>
<dbReference type="OrthoDB" id="9806359at2"/>
<dbReference type="InterPro" id="IPR054566">
    <property type="entry name" value="ManC/GMP-like_b-helix"/>
</dbReference>
<keyword evidence="4" id="KW-1185">Reference proteome</keyword>
<keyword evidence="3" id="KW-0808">Transferase</keyword>
<dbReference type="GO" id="GO:0009298">
    <property type="term" value="P:GDP-mannose biosynthetic process"/>
    <property type="evidence" value="ECO:0007669"/>
    <property type="project" value="TreeGrafter"/>
</dbReference>
<dbReference type="Proteomes" id="UP000001349">
    <property type="component" value="Chromosome"/>
</dbReference>
<dbReference type="RefSeq" id="WP_015926792.1">
    <property type="nucleotide sequence ID" value="NC_011898.1"/>
</dbReference>
<dbReference type="InterPro" id="IPR051161">
    <property type="entry name" value="Mannose-6P_isomerase_type2"/>
</dbReference>
<dbReference type="Pfam" id="PF22640">
    <property type="entry name" value="ManC_GMP_beta-helix"/>
    <property type="match status" value="1"/>
</dbReference>
<name>B8I1V5_RUMCH</name>
<evidence type="ECO:0000313" key="3">
    <source>
        <dbReference type="EMBL" id="ACL77740.1"/>
    </source>
</evidence>
<reference evidence="3 4" key="1">
    <citation type="submission" date="2009-01" db="EMBL/GenBank/DDBJ databases">
        <title>Complete sequence of Clostridium cellulolyticum H10.</title>
        <authorList>
            <consortium name="US DOE Joint Genome Institute"/>
            <person name="Lucas S."/>
            <person name="Copeland A."/>
            <person name="Lapidus A."/>
            <person name="Glavina del Rio T."/>
            <person name="Dalin E."/>
            <person name="Tice H."/>
            <person name="Bruce D."/>
            <person name="Goodwin L."/>
            <person name="Pitluck S."/>
            <person name="Chertkov O."/>
            <person name="Saunders E."/>
            <person name="Brettin T."/>
            <person name="Detter J.C."/>
            <person name="Han C."/>
            <person name="Larimer F."/>
            <person name="Land M."/>
            <person name="Hauser L."/>
            <person name="Kyrpides N."/>
            <person name="Ivanova N."/>
            <person name="Zhou J."/>
            <person name="Richardson P."/>
        </authorList>
    </citation>
    <scope>NUCLEOTIDE SEQUENCE [LARGE SCALE GENOMIC DNA]</scope>
    <source>
        <strain evidence="4">ATCC 35319 / DSM 5812 / JCM 6584 / H10</strain>
    </source>
</reference>
<feature type="domain" description="MannoseP isomerase/GMP-like beta-helix" evidence="2">
    <location>
        <begin position="294"/>
        <end position="347"/>
    </location>
</feature>
<dbReference type="InterPro" id="IPR005835">
    <property type="entry name" value="NTP_transferase_dom"/>
</dbReference>
<dbReference type="PANTHER" id="PTHR46390:SF1">
    <property type="entry name" value="MANNOSE-1-PHOSPHATE GUANYLYLTRANSFERASE"/>
    <property type="match status" value="1"/>
</dbReference>
<dbReference type="PANTHER" id="PTHR46390">
    <property type="entry name" value="MANNOSE-1-PHOSPHATE GUANYLYLTRANSFERASE"/>
    <property type="match status" value="1"/>
</dbReference>
<accession>B8I1V5</accession>
<dbReference type="SUPFAM" id="SSF159283">
    <property type="entry name" value="Guanosine diphospho-D-mannose pyrophosphorylase/mannose-6-phosphate isomerase linker domain"/>
    <property type="match status" value="1"/>
</dbReference>
<dbReference type="EMBL" id="CP001348">
    <property type="protein sequence ID" value="ACL77740.1"/>
    <property type="molecule type" value="Genomic_DNA"/>
</dbReference>
<dbReference type="KEGG" id="cce:Ccel_3452"/>
<sequence>MERFVVIMAGGSGTRLWPLSKEKKPKQFISVDDGECMLVQTIKRVCKCVPPSNCFIITNESLVELTKEVVKDIIPYSNIIPEPRKKNTAACIAYTTVLLNKKLGEGVLCFVPADGYVKDQQGYADAINLAFSAAEEKERLVVIGITPSYPSTAYGYIKITKDAGLEEHVLKVSKFTEKPNEDAARSMLESGDHLWNGGILVGSSQTIIREIKENIPQHYIEIANALRYGGADNFNTYIVDAYNKLQEISFDNAVLEKSSDIYVVRASFDWDDIGSIDTLSETLQKDNDANSWKGDYIAVQTTNSVIYADGILITVIGLDNMIVAGTKEAVIVCPRGKAQEVKGLVEILKQKGYEIFL</sequence>
<dbReference type="AlphaFoldDB" id="B8I1V5"/>
<dbReference type="Gene3D" id="3.90.550.10">
    <property type="entry name" value="Spore Coat Polysaccharide Biosynthesis Protein SpsA, Chain A"/>
    <property type="match status" value="1"/>
</dbReference>